<gene>
    <name evidence="1" type="ORF">PABY_14570</name>
</gene>
<evidence type="ECO:0000313" key="1">
    <source>
        <dbReference type="EMBL" id="BES81890.1"/>
    </source>
</evidence>
<sequence>MCPYLWVSGEAPDAPVQGAKRGRARTRMQSPLATPAFYHCRPLHGWKEKRLPRELLIWGLSSALYRVGVPKKH</sequence>
<accession>A0ABN6ZT79</accession>
<protein>
    <submittedName>
        <fullName evidence="1">Uncharacterized protein</fullName>
    </submittedName>
</protein>
<name>A0ABN6ZT79_9CREN</name>
<keyword evidence="2" id="KW-1185">Reference proteome</keyword>
<dbReference type="Proteomes" id="UP001341135">
    <property type="component" value="Chromosome"/>
</dbReference>
<reference evidence="1 2" key="1">
    <citation type="submission" date="2023-09" db="EMBL/GenBank/DDBJ databases">
        <title>Pyrofollis japonicus gen. nov. sp. nov., a novel member of the family Pyrodictiaceae isolated from the Iheya North hydrothermal field.</title>
        <authorList>
            <person name="Miyazaki U."/>
            <person name="Sanari M."/>
            <person name="Tame A."/>
            <person name="Kitajima M."/>
            <person name="Okamoto A."/>
            <person name="Sawayama S."/>
            <person name="Miyazaki J."/>
            <person name="Takai K."/>
            <person name="Nakagawa S."/>
        </authorList>
    </citation>
    <scope>NUCLEOTIDE SEQUENCE [LARGE SCALE GENOMIC DNA]</scope>
    <source>
        <strain evidence="1 2">AV2</strain>
    </source>
</reference>
<proteinExistence type="predicted"/>
<evidence type="ECO:0000313" key="2">
    <source>
        <dbReference type="Proteomes" id="UP001341135"/>
    </source>
</evidence>
<organism evidence="1 2">
    <name type="scientific">Pyrodictium abyssi</name>
    <dbReference type="NCBI Taxonomy" id="54256"/>
    <lineage>
        <taxon>Archaea</taxon>
        <taxon>Thermoproteota</taxon>
        <taxon>Thermoprotei</taxon>
        <taxon>Desulfurococcales</taxon>
        <taxon>Pyrodictiaceae</taxon>
        <taxon>Pyrodictium</taxon>
    </lineage>
</organism>
<dbReference type="EMBL" id="AP028907">
    <property type="protein sequence ID" value="BES81890.1"/>
    <property type="molecule type" value="Genomic_DNA"/>
</dbReference>